<evidence type="ECO:0000256" key="10">
    <source>
        <dbReference type="HAMAP-Rule" id="MF_00202"/>
    </source>
</evidence>
<evidence type="ECO:0000256" key="9">
    <source>
        <dbReference type="ARBA" id="ARBA00023235"/>
    </source>
</evidence>
<dbReference type="NCBIfam" id="TIGR02150">
    <property type="entry name" value="IPP_isom_1"/>
    <property type="match status" value="1"/>
</dbReference>
<dbReference type="HAMAP" id="MF_00202">
    <property type="entry name" value="Idi"/>
    <property type="match status" value="1"/>
</dbReference>
<dbReference type="EC" id="5.3.3.2" evidence="3 10"/>
<keyword evidence="6 10" id="KW-0460">Magnesium</keyword>
<dbReference type="PANTHER" id="PTHR10885">
    <property type="entry name" value="ISOPENTENYL-DIPHOSPHATE DELTA-ISOMERASE"/>
    <property type="match status" value="1"/>
</dbReference>
<dbReference type="PANTHER" id="PTHR10885:SF0">
    <property type="entry name" value="ISOPENTENYL-DIPHOSPHATE DELTA-ISOMERASE"/>
    <property type="match status" value="1"/>
</dbReference>
<accession>A0ABR9DP38</accession>
<comment type="function">
    <text evidence="10">Catalyzes the 1,3-allylic rearrangement of the homoallylic substrate isopentenyl (IPP) to its highly electrophilic allylic isomer, dimethylallyl diphosphate (DMAPP).</text>
</comment>
<comment type="pathway">
    <text evidence="1 10">Isoprenoid biosynthesis; dimethylallyl diphosphate biosynthesis; dimethylallyl diphosphate from isopentenyl diphosphate: step 1/1.</text>
</comment>
<feature type="active site" evidence="10">
    <location>
        <position position="91"/>
    </location>
</feature>
<keyword evidence="14" id="KW-1185">Reference proteome</keyword>
<evidence type="ECO:0000259" key="12">
    <source>
        <dbReference type="PROSITE" id="PS51462"/>
    </source>
</evidence>
<dbReference type="InterPro" id="IPR056375">
    <property type="entry name" value="Idi_bact"/>
</dbReference>
<evidence type="ECO:0000256" key="1">
    <source>
        <dbReference type="ARBA" id="ARBA00004826"/>
    </source>
</evidence>
<evidence type="ECO:0000256" key="6">
    <source>
        <dbReference type="ARBA" id="ARBA00022842"/>
    </source>
</evidence>
<dbReference type="SUPFAM" id="SSF55811">
    <property type="entry name" value="Nudix"/>
    <property type="match status" value="1"/>
</dbReference>
<feature type="binding site" evidence="10">
    <location>
        <position position="139"/>
    </location>
    <ligand>
        <name>Mn(2+)</name>
        <dbReference type="ChEBI" id="CHEBI:29035"/>
    </ligand>
</feature>
<keyword evidence="7 10" id="KW-0464">Manganese</keyword>
<protein>
    <recommendedName>
        <fullName evidence="3 10">Isopentenyl-diphosphate Delta-isomerase</fullName>
        <shortName evidence="10">IPP isomerase</shortName>
        <ecNumber evidence="3 10">5.3.3.2</ecNumber>
    </recommendedName>
    <alternativeName>
        <fullName evidence="10">IPP:DMAPP isomerase</fullName>
    </alternativeName>
    <alternativeName>
        <fullName evidence="10">Isopentenyl pyrophosphate isomerase</fullName>
    </alternativeName>
</protein>
<dbReference type="Proteomes" id="UP000642107">
    <property type="component" value="Unassembled WGS sequence"/>
</dbReference>
<organism evidence="13 14">
    <name type="scientific">Flavimobilis rhizosphaerae</name>
    <dbReference type="NCBI Taxonomy" id="2775421"/>
    <lineage>
        <taxon>Bacteria</taxon>
        <taxon>Bacillati</taxon>
        <taxon>Actinomycetota</taxon>
        <taxon>Actinomycetes</taxon>
        <taxon>Micrococcales</taxon>
        <taxon>Jonesiaceae</taxon>
        <taxon>Flavimobilis</taxon>
    </lineage>
</organism>
<feature type="binding site" evidence="10">
    <location>
        <position position="49"/>
    </location>
    <ligand>
        <name>Mn(2+)</name>
        <dbReference type="ChEBI" id="CHEBI:29035"/>
    </ligand>
</feature>
<dbReference type="InterPro" id="IPR011876">
    <property type="entry name" value="IsopentenylPP_isomerase_typ1"/>
</dbReference>
<dbReference type="Gene3D" id="3.90.79.10">
    <property type="entry name" value="Nucleoside Triphosphate Pyrophosphohydrolase"/>
    <property type="match status" value="1"/>
</dbReference>
<gene>
    <name evidence="10 13" type="primary">idi</name>
    <name evidence="13" type="ORF">IGS67_01660</name>
</gene>
<comment type="catalytic activity">
    <reaction evidence="10">
        <text>isopentenyl diphosphate = dimethylallyl diphosphate</text>
        <dbReference type="Rhea" id="RHEA:23284"/>
        <dbReference type="ChEBI" id="CHEBI:57623"/>
        <dbReference type="ChEBI" id="CHEBI:128769"/>
        <dbReference type="EC" id="5.3.3.2"/>
    </reaction>
</comment>
<comment type="similarity">
    <text evidence="2 10">Belongs to the IPP isomerase type 1 family.</text>
</comment>
<feature type="active site" evidence="10">
    <location>
        <position position="141"/>
    </location>
</feature>
<feature type="binding site" evidence="10">
    <location>
        <position position="141"/>
    </location>
    <ligand>
        <name>Mn(2+)</name>
        <dbReference type="ChEBI" id="CHEBI:29035"/>
    </ligand>
</feature>
<comment type="cofactor">
    <cofactor evidence="10">
        <name>Mg(2+)</name>
        <dbReference type="ChEBI" id="CHEBI:18420"/>
    </cofactor>
    <text evidence="10">Binds 1 Mg(2+) ion per subunit. The magnesium ion binds only when substrate is bound.</text>
</comment>
<keyword evidence="9 10" id="KW-0413">Isomerase</keyword>
<dbReference type="Pfam" id="PF00293">
    <property type="entry name" value="NUDIX"/>
    <property type="match status" value="1"/>
</dbReference>
<keyword evidence="8 10" id="KW-0414">Isoprene biosynthesis</keyword>
<sequence length="204" mass="22204">MTLLAPSPSTTHPGPSEADVGPAGHVLDHVVLLDDDGHPSGTSPREHVHGTRTPLHLAFSCYVLDDDGAVLLSRRALTKRSWPGVWTNAFCGHPRPGEDLLDAVRRHGRDELGLEVLTDLDIVLPDFRYRAVDAHGTVENEMCPVVLARVPGHRPRVVPDPTEAVEVTWVDVADLGRTSVCAPWALSPWSVAQLRELAELEVLP</sequence>
<evidence type="ECO:0000256" key="4">
    <source>
        <dbReference type="ARBA" id="ARBA00022490"/>
    </source>
</evidence>
<comment type="caution">
    <text evidence="13">The sequence shown here is derived from an EMBL/GenBank/DDBJ whole genome shotgun (WGS) entry which is preliminary data.</text>
</comment>
<evidence type="ECO:0000313" key="13">
    <source>
        <dbReference type="EMBL" id="MBD9698201.1"/>
    </source>
</evidence>
<keyword evidence="4 10" id="KW-0963">Cytoplasm</keyword>
<feature type="domain" description="Nudix hydrolase" evidence="12">
    <location>
        <begin position="54"/>
        <end position="192"/>
    </location>
</feature>
<name>A0ABR9DP38_9MICO</name>
<proteinExistence type="inferred from homology"/>
<keyword evidence="5 10" id="KW-0479">Metal-binding</keyword>
<evidence type="ECO:0000256" key="3">
    <source>
        <dbReference type="ARBA" id="ARBA00012057"/>
    </source>
</evidence>
<dbReference type="PROSITE" id="PS51462">
    <property type="entry name" value="NUDIX"/>
    <property type="match status" value="1"/>
</dbReference>
<dbReference type="NCBIfam" id="NF002995">
    <property type="entry name" value="PRK03759.1"/>
    <property type="match status" value="1"/>
</dbReference>
<dbReference type="InterPro" id="IPR015797">
    <property type="entry name" value="NUDIX_hydrolase-like_dom_sf"/>
</dbReference>
<dbReference type="CDD" id="cd02885">
    <property type="entry name" value="NUDIX_IPP_Isomerase"/>
    <property type="match status" value="1"/>
</dbReference>
<dbReference type="EMBL" id="JACZDF010000001">
    <property type="protein sequence ID" value="MBD9698201.1"/>
    <property type="molecule type" value="Genomic_DNA"/>
</dbReference>
<reference evidence="13 14" key="1">
    <citation type="submission" date="2020-09" db="EMBL/GenBank/DDBJ databases">
        <title>Flavimobilis rhizosphaerae sp. nov., isolated from rhizosphere soil of Spartina alterniflora.</title>
        <authorList>
            <person name="Hanqin C."/>
        </authorList>
    </citation>
    <scope>NUCLEOTIDE SEQUENCE [LARGE SCALE GENOMIC DNA]</scope>
    <source>
        <strain evidence="13 14">GY 10621</strain>
    </source>
</reference>
<evidence type="ECO:0000256" key="11">
    <source>
        <dbReference type="SAM" id="MobiDB-lite"/>
    </source>
</evidence>
<dbReference type="GO" id="GO:0004452">
    <property type="term" value="F:isopentenyl-diphosphate delta-isomerase activity"/>
    <property type="evidence" value="ECO:0007669"/>
    <property type="project" value="UniProtKB-EC"/>
</dbReference>
<comment type="cofactor">
    <cofactor evidence="10">
        <name>Mn(2+)</name>
        <dbReference type="ChEBI" id="CHEBI:29035"/>
    </cofactor>
    <text evidence="10">Binds 1 Mn(2+) ion per subunit.</text>
</comment>
<feature type="binding site" evidence="10">
    <location>
        <position position="93"/>
    </location>
    <ligand>
        <name>Mn(2+)</name>
        <dbReference type="ChEBI" id="CHEBI:29035"/>
    </ligand>
</feature>
<feature type="binding site" evidence="10">
    <location>
        <position position="56"/>
    </location>
    <ligand>
        <name>Mn(2+)</name>
        <dbReference type="ChEBI" id="CHEBI:29035"/>
    </ligand>
</feature>
<feature type="region of interest" description="Disordered" evidence="11">
    <location>
        <begin position="1"/>
        <end position="22"/>
    </location>
</feature>
<evidence type="ECO:0000313" key="14">
    <source>
        <dbReference type="Proteomes" id="UP000642107"/>
    </source>
</evidence>
<evidence type="ECO:0000256" key="7">
    <source>
        <dbReference type="ARBA" id="ARBA00023211"/>
    </source>
</evidence>
<evidence type="ECO:0000256" key="2">
    <source>
        <dbReference type="ARBA" id="ARBA00007579"/>
    </source>
</evidence>
<evidence type="ECO:0000256" key="5">
    <source>
        <dbReference type="ARBA" id="ARBA00022723"/>
    </source>
</evidence>
<comment type="subcellular location">
    <subcellularLocation>
        <location evidence="10">Cytoplasm</location>
    </subcellularLocation>
</comment>
<feature type="binding site" evidence="10">
    <location>
        <position position="111"/>
    </location>
    <ligand>
        <name>Mg(2+)</name>
        <dbReference type="ChEBI" id="CHEBI:18420"/>
    </ligand>
</feature>
<dbReference type="RefSeq" id="WP_192277196.1">
    <property type="nucleotide sequence ID" value="NZ_JACZDF010000001.1"/>
</dbReference>
<dbReference type="PIRSF" id="PIRSF018427">
    <property type="entry name" value="Isopntndiph_ism"/>
    <property type="match status" value="1"/>
</dbReference>
<dbReference type="InterPro" id="IPR000086">
    <property type="entry name" value="NUDIX_hydrolase_dom"/>
</dbReference>
<evidence type="ECO:0000256" key="8">
    <source>
        <dbReference type="ARBA" id="ARBA00023229"/>
    </source>
</evidence>